<dbReference type="AlphaFoldDB" id="A0A6I2KS49"/>
<evidence type="ECO:0000313" key="2">
    <source>
        <dbReference type="EMBL" id="MRW88423.1"/>
    </source>
</evidence>
<proteinExistence type="predicted"/>
<dbReference type="RefSeq" id="WP_154371998.1">
    <property type="nucleotide sequence ID" value="NZ_WKJK01000001.1"/>
</dbReference>
<comment type="caution">
    <text evidence="2">The sequence shown here is derived from an EMBL/GenBank/DDBJ whole genome shotgun (WGS) entry which is preliminary data.</text>
</comment>
<name>A0A6I2KS49_9BURK</name>
<sequence>MMHSFYSSEPPEILLNYLRKYAFQRMFRRRTVVSLNASSSSLIGCTIQWMPTEQKESSQTDLHYSNALLSEEWMTGSECQEFLLELKEGWRIADQLNVKSPQSFNWQSQQRASLNESMNEAGWTVSLRLDDSQIVQPLTQLAKVGLPYYSDVISATQEWLGLRTFHGLSDSRVQHLVFLLPQNEAYVGSSDLSHEGYLTLRIDGSEVGKLGLSVLGKAWDGMSNHQICARVVNGATLLRLPPATQALEFVLIDEAGQVFDFHKEHLHMQDHGGRRILNTNSLGNVTKIQAAALAGEGVQIEFKPFVEPDQRLSQDKGRTKLYEIIATVVAFANTVGGTIYLGIDDSCQIVGIDQEKLRAWGKEAISPSLMNRYLGALRAVIKDNIEGAVNVEVTAILVDEKYIVLIDVAEAVIKPLNLRQDYVLYCRRGASNSKIPPSQWTGIFDFPRSPFAIS</sequence>
<organism evidence="2 3">
    <name type="scientific">Duganella guangzhouensis</name>
    <dbReference type="NCBI Taxonomy" id="2666084"/>
    <lineage>
        <taxon>Bacteria</taxon>
        <taxon>Pseudomonadati</taxon>
        <taxon>Pseudomonadota</taxon>
        <taxon>Betaproteobacteria</taxon>
        <taxon>Burkholderiales</taxon>
        <taxon>Oxalobacteraceae</taxon>
        <taxon>Telluria group</taxon>
        <taxon>Duganella</taxon>
    </lineage>
</organism>
<feature type="domain" description="Schlafen AlbA-2" evidence="1">
    <location>
        <begin position="296"/>
        <end position="435"/>
    </location>
</feature>
<reference evidence="2 3" key="1">
    <citation type="submission" date="2019-11" db="EMBL/GenBank/DDBJ databases">
        <title>Novel species isolated from a subtropical stream in China.</title>
        <authorList>
            <person name="Lu H."/>
        </authorList>
    </citation>
    <scope>NUCLEOTIDE SEQUENCE [LARGE SCALE GENOMIC DNA]</scope>
    <source>
        <strain evidence="2 3">FT80W</strain>
    </source>
</reference>
<dbReference type="Pfam" id="PF04326">
    <property type="entry name" value="SLFN_AlbA_2"/>
    <property type="match status" value="1"/>
</dbReference>
<accession>A0A6I2KS49</accession>
<evidence type="ECO:0000259" key="1">
    <source>
        <dbReference type="Pfam" id="PF04326"/>
    </source>
</evidence>
<dbReference type="Proteomes" id="UP000433309">
    <property type="component" value="Unassembled WGS sequence"/>
</dbReference>
<dbReference type="InterPro" id="IPR007421">
    <property type="entry name" value="Schlafen_AlbA_2_dom"/>
</dbReference>
<protein>
    <recommendedName>
        <fullName evidence="1">Schlafen AlbA-2 domain-containing protein</fullName>
    </recommendedName>
</protein>
<keyword evidence="3" id="KW-1185">Reference proteome</keyword>
<dbReference type="PANTHER" id="PTHR30595:SF6">
    <property type="entry name" value="SCHLAFEN ALBA-2 DOMAIN-CONTAINING PROTEIN"/>
    <property type="match status" value="1"/>
</dbReference>
<evidence type="ECO:0000313" key="3">
    <source>
        <dbReference type="Proteomes" id="UP000433309"/>
    </source>
</evidence>
<gene>
    <name evidence="2" type="ORF">GJ699_00295</name>
</gene>
<dbReference type="PANTHER" id="PTHR30595">
    <property type="entry name" value="GLPR-RELATED TRANSCRIPTIONAL REPRESSOR"/>
    <property type="match status" value="1"/>
</dbReference>
<dbReference type="Gene3D" id="3.30.950.30">
    <property type="entry name" value="Schlafen, AAA domain"/>
    <property type="match status" value="1"/>
</dbReference>
<dbReference type="EMBL" id="WKJK01000001">
    <property type="protein sequence ID" value="MRW88423.1"/>
    <property type="molecule type" value="Genomic_DNA"/>
</dbReference>
<dbReference type="InterPro" id="IPR038461">
    <property type="entry name" value="Schlafen_AlbA_2_dom_sf"/>
</dbReference>